<reference evidence="11 12" key="1">
    <citation type="submission" date="2015-11" db="EMBL/GenBank/DDBJ databases">
        <title>Whole-Genome Sequence of Candidatus Oderbacter manganicum from the National Park Lower Oder Valley, Germany.</title>
        <authorList>
            <person name="Braun B."/>
            <person name="Liere K."/>
            <person name="Szewzyk U."/>
        </authorList>
    </citation>
    <scope>NUCLEOTIDE SEQUENCE [LARGE SCALE GENOMIC DNA]</scope>
    <source>
        <strain evidence="11 12">OTSz_A_272</strain>
    </source>
</reference>
<dbReference type="PROSITE" id="PS50929">
    <property type="entry name" value="ABC_TM1F"/>
    <property type="match status" value="1"/>
</dbReference>
<keyword evidence="6 8" id="KW-1133">Transmembrane helix</keyword>
<dbReference type="EMBL" id="CP013244">
    <property type="protein sequence ID" value="ANP45063.1"/>
    <property type="molecule type" value="Genomic_DNA"/>
</dbReference>
<dbReference type="SUPFAM" id="SSF90123">
    <property type="entry name" value="ABC transporter transmembrane region"/>
    <property type="match status" value="1"/>
</dbReference>
<evidence type="ECO:0000256" key="3">
    <source>
        <dbReference type="ARBA" id="ARBA00022692"/>
    </source>
</evidence>
<dbReference type="Gene3D" id="1.20.1560.10">
    <property type="entry name" value="ABC transporter type 1, transmembrane domain"/>
    <property type="match status" value="1"/>
</dbReference>
<dbReference type="RefSeq" id="WP_066767871.1">
    <property type="nucleotide sequence ID" value="NZ_CP013244.1"/>
</dbReference>
<evidence type="ECO:0000256" key="5">
    <source>
        <dbReference type="ARBA" id="ARBA00022840"/>
    </source>
</evidence>
<evidence type="ECO:0000256" key="7">
    <source>
        <dbReference type="ARBA" id="ARBA00023136"/>
    </source>
</evidence>
<dbReference type="PROSITE" id="PS00211">
    <property type="entry name" value="ABC_TRANSPORTER_1"/>
    <property type="match status" value="1"/>
</dbReference>
<evidence type="ECO:0000256" key="2">
    <source>
        <dbReference type="ARBA" id="ARBA00022448"/>
    </source>
</evidence>
<feature type="domain" description="ABC transmembrane type-1" evidence="10">
    <location>
        <begin position="39"/>
        <end position="325"/>
    </location>
</feature>
<dbReference type="InterPro" id="IPR011527">
    <property type="entry name" value="ABC1_TM_dom"/>
</dbReference>
<dbReference type="KEGG" id="cbot:ATE48_03565"/>
<dbReference type="AlphaFoldDB" id="A0A1B1AER7"/>
<dbReference type="InParanoid" id="A0A1B1AER7"/>
<evidence type="ECO:0000259" key="10">
    <source>
        <dbReference type="PROSITE" id="PS50929"/>
    </source>
</evidence>
<dbReference type="InterPro" id="IPR036640">
    <property type="entry name" value="ABC1_TM_sf"/>
</dbReference>
<evidence type="ECO:0000256" key="1">
    <source>
        <dbReference type="ARBA" id="ARBA00004651"/>
    </source>
</evidence>
<evidence type="ECO:0000313" key="11">
    <source>
        <dbReference type="EMBL" id="ANP45063.1"/>
    </source>
</evidence>
<dbReference type="Pfam" id="PF00005">
    <property type="entry name" value="ABC_tran"/>
    <property type="match status" value="1"/>
</dbReference>
<keyword evidence="5 11" id="KW-0067">ATP-binding</keyword>
<dbReference type="SUPFAM" id="SSF52540">
    <property type="entry name" value="P-loop containing nucleoside triphosphate hydrolases"/>
    <property type="match status" value="1"/>
</dbReference>
<dbReference type="PANTHER" id="PTHR24221:SF654">
    <property type="entry name" value="ATP-BINDING CASSETTE SUB-FAMILY B MEMBER 6"/>
    <property type="match status" value="1"/>
</dbReference>
<feature type="transmembrane region" description="Helical" evidence="8">
    <location>
        <begin position="267"/>
        <end position="287"/>
    </location>
</feature>
<evidence type="ECO:0000256" key="6">
    <source>
        <dbReference type="ARBA" id="ARBA00022989"/>
    </source>
</evidence>
<dbReference type="PROSITE" id="PS50893">
    <property type="entry name" value="ABC_TRANSPORTER_2"/>
    <property type="match status" value="1"/>
</dbReference>
<sequence length="605" mass="65980">MSDAYDNDDQREDGQRKASLRQVIAFMWKHWSSQPGKLAMVALLFGLAIVADLSMPFASKNMVDALTAGPSAAGERAAAWGYGVLILLAFVFYMARNTGVRFHIPFSSKNMERIVTDGFRDVQRFSADWHADNFAGATVRRVSRAMNAYDTISDTLVWFMIPAIGVLIGVTVLTFLQWPIIGMFTGLTILTFVAVAYLSSRFYVAEPLKRYIKADTAIGAALADAVASNATVKAFGAEAREQARFDGVVQVWTKEANFTWSRFTNAWVIQNLLLWLLQAGLLGLVLLEWSKGRATAGDAVFAITSFMLVSSYLRTLGENVQNLQKGIADIEDVVAYAAQCAEVVDRAHAKAFHPVEGRIAFDAVTFGYKNAADALYSGFSLEIAAGETVALVGPTGSGKSTFVKLVQRLYDVDAGAIRIDGQDVREVTQASLRQSIALVPQDPALFHRSLRENISYARPGASMDEIIDAAKRAHAHDFIEKLPAGYDTEVGERGVKLSGGERQRVALARAFLANAPILILDEATSSLDVATEREVQAAMAELKEGRTTIVIAHRLSTIREADRILVFNEGRIVEQGKHAELISAHGLYAKLNAMSRGDVLTDEAA</sequence>
<keyword evidence="7 8" id="KW-0472">Membrane</keyword>
<dbReference type="OrthoDB" id="9804259at2"/>
<dbReference type="GO" id="GO:0005886">
    <property type="term" value="C:plasma membrane"/>
    <property type="evidence" value="ECO:0007669"/>
    <property type="project" value="UniProtKB-SubCell"/>
</dbReference>
<dbReference type="InterPro" id="IPR017871">
    <property type="entry name" value="ABC_transporter-like_CS"/>
</dbReference>
<name>A0A1B1AER7_9PROT</name>
<evidence type="ECO:0000313" key="12">
    <source>
        <dbReference type="Proteomes" id="UP000092498"/>
    </source>
</evidence>
<evidence type="ECO:0000256" key="4">
    <source>
        <dbReference type="ARBA" id="ARBA00022741"/>
    </source>
</evidence>
<dbReference type="InterPro" id="IPR039421">
    <property type="entry name" value="Type_1_exporter"/>
</dbReference>
<feature type="transmembrane region" description="Helical" evidence="8">
    <location>
        <begin position="77"/>
        <end position="95"/>
    </location>
</feature>
<feature type="transmembrane region" description="Helical" evidence="8">
    <location>
        <begin position="184"/>
        <end position="204"/>
    </location>
</feature>
<evidence type="ECO:0000259" key="9">
    <source>
        <dbReference type="PROSITE" id="PS50893"/>
    </source>
</evidence>
<dbReference type="GO" id="GO:0016887">
    <property type="term" value="F:ATP hydrolysis activity"/>
    <property type="evidence" value="ECO:0007669"/>
    <property type="project" value="InterPro"/>
</dbReference>
<dbReference type="GO" id="GO:0140359">
    <property type="term" value="F:ABC-type transporter activity"/>
    <property type="evidence" value="ECO:0007669"/>
    <property type="project" value="InterPro"/>
</dbReference>
<dbReference type="SMART" id="SM00382">
    <property type="entry name" value="AAA"/>
    <property type="match status" value="1"/>
</dbReference>
<proteinExistence type="predicted"/>
<organism evidence="11 12">
    <name type="scientific">Candidatus Viadribacter manganicus</name>
    <dbReference type="NCBI Taxonomy" id="1759059"/>
    <lineage>
        <taxon>Bacteria</taxon>
        <taxon>Pseudomonadati</taxon>
        <taxon>Pseudomonadota</taxon>
        <taxon>Alphaproteobacteria</taxon>
        <taxon>Hyphomonadales</taxon>
        <taxon>Hyphomonadaceae</taxon>
        <taxon>Candidatus Viadribacter</taxon>
    </lineage>
</organism>
<dbReference type="InterPro" id="IPR003439">
    <property type="entry name" value="ABC_transporter-like_ATP-bd"/>
</dbReference>
<dbReference type="STRING" id="1759059.ATE48_03565"/>
<dbReference type="GO" id="GO:0034040">
    <property type="term" value="F:ATPase-coupled lipid transmembrane transporter activity"/>
    <property type="evidence" value="ECO:0007669"/>
    <property type="project" value="TreeGrafter"/>
</dbReference>
<dbReference type="InterPro" id="IPR003593">
    <property type="entry name" value="AAA+_ATPase"/>
</dbReference>
<comment type="subcellular location">
    <subcellularLocation>
        <location evidence="1">Cell membrane</location>
        <topology evidence="1">Multi-pass membrane protein</topology>
    </subcellularLocation>
</comment>
<keyword evidence="4" id="KW-0547">Nucleotide-binding</keyword>
<dbReference type="Proteomes" id="UP000092498">
    <property type="component" value="Chromosome"/>
</dbReference>
<dbReference type="InterPro" id="IPR027417">
    <property type="entry name" value="P-loop_NTPase"/>
</dbReference>
<keyword evidence="2" id="KW-0813">Transport</keyword>
<protein>
    <submittedName>
        <fullName evidence="11">Multidrug ABC transporter ATP-binding protein</fullName>
    </submittedName>
</protein>
<dbReference type="GO" id="GO:0005524">
    <property type="term" value="F:ATP binding"/>
    <property type="evidence" value="ECO:0007669"/>
    <property type="project" value="UniProtKB-KW"/>
</dbReference>
<dbReference type="PANTHER" id="PTHR24221">
    <property type="entry name" value="ATP-BINDING CASSETTE SUB-FAMILY B"/>
    <property type="match status" value="1"/>
</dbReference>
<feature type="domain" description="ABC transporter" evidence="9">
    <location>
        <begin position="359"/>
        <end position="594"/>
    </location>
</feature>
<dbReference type="Pfam" id="PF00664">
    <property type="entry name" value="ABC_membrane"/>
    <property type="match status" value="1"/>
</dbReference>
<dbReference type="FunFam" id="3.40.50.300:FF:000287">
    <property type="entry name" value="Multidrug ABC transporter ATP-binding protein"/>
    <property type="match status" value="1"/>
</dbReference>
<feature type="transmembrane region" description="Helical" evidence="8">
    <location>
        <begin position="38"/>
        <end position="57"/>
    </location>
</feature>
<dbReference type="Gene3D" id="3.40.50.300">
    <property type="entry name" value="P-loop containing nucleotide triphosphate hydrolases"/>
    <property type="match status" value="1"/>
</dbReference>
<feature type="transmembrane region" description="Helical" evidence="8">
    <location>
        <begin position="156"/>
        <end position="178"/>
    </location>
</feature>
<accession>A0A1B1AER7</accession>
<keyword evidence="3 8" id="KW-0812">Transmembrane</keyword>
<gene>
    <name evidence="11" type="ORF">ATE48_03565</name>
</gene>
<evidence type="ECO:0000256" key="8">
    <source>
        <dbReference type="SAM" id="Phobius"/>
    </source>
</evidence>
<keyword evidence="12" id="KW-1185">Reference proteome</keyword>